<sequence length="46" mass="4775">MRIIAFVALAFATLAVAVPNKEPVANVEARNPRSGPSDPCGEPGHC</sequence>
<evidence type="ECO:0000313" key="3">
    <source>
        <dbReference type="EMBL" id="CCF70909.1"/>
    </source>
</evidence>
<reference evidence="3" key="1">
    <citation type="journal article" date="2012" name="PLoS Pathog.">
        <title>Sequential delivery of host-induced virulence effectors by appressoria and intracellular hyphae of the phytopathogen Colletotrichum higginsianum.</title>
        <authorList>
            <person name="Kleemann J."/>
            <person name="Rincon-Rivera L.J."/>
            <person name="Takahara H."/>
            <person name="Neumann U."/>
            <person name="van Themaat E.V.L."/>
            <person name="van der Does H.C."/>
            <person name="Hacquard S."/>
            <person name="Stueber K."/>
            <person name="Will I."/>
            <person name="Schmalenbach W."/>
            <person name="Schmelzer E."/>
            <person name="O'Connell R."/>
        </authorList>
    </citation>
    <scope>NUCLEOTIDE SEQUENCE</scope>
    <source>
        <strain evidence="3">IMI349063A</strain>
        <tissue evidence="3">Infected leaf material</tissue>
    </source>
</reference>
<organism evidence="3">
    <name type="scientific">Colletotrichum higginsianum</name>
    <dbReference type="NCBI Taxonomy" id="80884"/>
    <lineage>
        <taxon>Eukaryota</taxon>
        <taxon>Fungi</taxon>
        <taxon>Dikarya</taxon>
        <taxon>Ascomycota</taxon>
        <taxon>Pezizomycotina</taxon>
        <taxon>Sordariomycetes</taxon>
        <taxon>Hypocreomycetidae</taxon>
        <taxon>Glomerellales</taxon>
        <taxon>Glomerellaceae</taxon>
        <taxon>Colletotrichum</taxon>
        <taxon>Colletotrichum destructivum species complex</taxon>
    </lineage>
</organism>
<accession>I2G7A7</accession>
<feature type="signal peptide" evidence="2">
    <location>
        <begin position="1"/>
        <end position="17"/>
    </location>
</feature>
<protein>
    <submittedName>
        <fullName evidence="3">EC31 protein</fullName>
    </submittedName>
</protein>
<proteinExistence type="evidence at transcript level"/>
<feature type="region of interest" description="Disordered" evidence="1">
    <location>
        <begin position="23"/>
        <end position="46"/>
    </location>
</feature>
<dbReference type="AlphaFoldDB" id="I2G7A7"/>
<reference evidence="3" key="2">
    <citation type="submission" date="2012-01" db="EMBL/GenBank/DDBJ databases">
        <authorList>
            <person name="Kleemann D."/>
        </authorList>
    </citation>
    <scope>NUCLEOTIDE SEQUENCE</scope>
    <source>
        <strain evidence="3">IMI349063A</strain>
        <tissue evidence="3">Infected leaf material</tissue>
    </source>
</reference>
<name>I2G7A7_9PEZI</name>
<evidence type="ECO:0000256" key="2">
    <source>
        <dbReference type="SAM" id="SignalP"/>
    </source>
</evidence>
<gene>
    <name evidence="3" type="primary">EC31</name>
</gene>
<keyword evidence="2" id="KW-0732">Signal</keyword>
<evidence type="ECO:0000256" key="1">
    <source>
        <dbReference type="SAM" id="MobiDB-lite"/>
    </source>
</evidence>
<dbReference type="EMBL" id="HE651190">
    <property type="protein sequence ID" value="CCF70909.1"/>
    <property type="molecule type" value="mRNA"/>
</dbReference>
<feature type="chain" id="PRO_5003658674" evidence="2">
    <location>
        <begin position="18"/>
        <end position="46"/>
    </location>
</feature>